<evidence type="ECO:0000313" key="6">
    <source>
        <dbReference type="EnsemblMetazoa" id="PHUM216910-PA"/>
    </source>
</evidence>
<keyword evidence="7" id="KW-1185">Reference proteome</keyword>
<dbReference type="InParanoid" id="E0VHW8"/>
<dbReference type="Pfam" id="PF01757">
    <property type="entry name" value="Acyl_transf_3"/>
    <property type="match status" value="1"/>
</dbReference>
<keyword evidence="2" id="KW-0472">Membrane</keyword>
<dbReference type="EnsemblMetazoa" id="PHUM216910-RA">
    <property type="protein sequence ID" value="PHUM216910-PA"/>
    <property type="gene ID" value="PHUM216910"/>
</dbReference>
<sequence length="675" mass="77874">MEKIVLPVIIVLQLYLPVYGIHLQNVSHVSHCEVLQNQKPVSDYLKDYLSYSFRASPILNNSKCEQDINLILREFKKYNLWAMKMIDASAKLPSGILSGNLNQYGDFDECMSVNGEHHQINSKYCLATIDIKPSNDDQTTDNIRIIDDYIHSHRLLTNELFDQGHRVPKMETFNWGLCIPSSCSNKDVENIAENILKRISYTEPFRFNVTVNDDVCYVAEEKKEMAVASLIVKVLFTSLLVLTLLEFIIDVEKVKLGNSNVNKIIKCFSIKKNWEILTNTKPVNDDLQCLHGARFLNAVGLLLSHKQMAMLFIPTFNRTTLGKSFSKLWTMLGRSAILYTDSFIMISGILVSYSFIKDLDKTKKLNFKEKLINRIVRFLPNLVGIILFCTFIMEDMSTGPMWGLVVSKYSNLCKKYMWRNFLFVHNYFGFENMCLTHTHQLGIDMQLFIISPVFIYLLWKWPKLGTSILLLSSALSTWLRYVVTKRENISTLIYYGISVEKLWKTANLSYILPTHRLTVYLLGILMGYYLRRKGRNLKFNRLQSIIGWFLGTSAGVIAMFGFYKAAYKEYTYNPIDSAIYNAFAPILWSGFLGWGILACLNDSGELTVILLTSFALTLLIDIPFQNIRKTLVNSRKTVEKKVIMKKKNDADDFEDDYSKDHHKTRRRKIVQTHGM</sequence>
<dbReference type="VEuPathDB" id="VectorBase:PHUM216910"/>
<dbReference type="Proteomes" id="UP000009046">
    <property type="component" value="Unassembled WGS sequence"/>
</dbReference>
<dbReference type="PANTHER" id="PTHR11161:SF4">
    <property type="entry name" value="DROP DEAD"/>
    <property type="match status" value="1"/>
</dbReference>
<reference evidence="6" key="3">
    <citation type="submission" date="2021-02" db="UniProtKB">
        <authorList>
            <consortium name="EnsemblMetazoa"/>
        </authorList>
    </citation>
    <scope>IDENTIFICATION</scope>
    <source>
        <strain evidence="6">USDA</strain>
    </source>
</reference>
<feature type="transmembrane region" description="Helical" evidence="2">
    <location>
        <begin position="336"/>
        <end position="355"/>
    </location>
</feature>
<dbReference type="InterPro" id="IPR002656">
    <property type="entry name" value="Acyl_transf_3_dom"/>
</dbReference>
<feature type="compositionally biased region" description="Basic residues" evidence="1">
    <location>
        <begin position="660"/>
        <end position="675"/>
    </location>
</feature>
<dbReference type="OMA" id="EDMCLTH"/>
<reference evidence="5" key="2">
    <citation type="submission" date="2007-04" db="EMBL/GenBank/DDBJ databases">
        <title>The genome of the human body louse.</title>
        <authorList>
            <consortium name="The Human Body Louse Genome Consortium"/>
            <person name="Kirkness E."/>
            <person name="Walenz B."/>
            <person name="Hass B."/>
            <person name="Bruggner R."/>
            <person name="Strausberg R."/>
        </authorList>
    </citation>
    <scope>NUCLEOTIDE SEQUENCE</scope>
    <source>
        <strain evidence="5">USDA</strain>
    </source>
</reference>
<feature type="transmembrane region" description="Helical" evidence="2">
    <location>
        <begin position="225"/>
        <end position="249"/>
    </location>
</feature>
<protein>
    <recommendedName>
        <fullName evidence="4">Nose resistant-to-fluoxetine protein N-terminal domain-containing protein</fullName>
    </recommendedName>
</protein>
<evidence type="ECO:0000259" key="4">
    <source>
        <dbReference type="SMART" id="SM00703"/>
    </source>
</evidence>
<feature type="signal peptide" evidence="3">
    <location>
        <begin position="1"/>
        <end position="20"/>
    </location>
</feature>
<reference evidence="5" key="1">
    <citation type="submission" date="2007-04" db="EMBL/GenBank/DDBJ databases">
        <title>Annotation of Pediculus humanus corporis strain USDA.</title>
        <authorList>
            <person name="Kirkness E."/>
            <person name="Hannick L."/>
            <person name="Hass B."/>
            <person name="Bruggner R."/>
            <person name="Lawson D."/>
            <person name="Bidwell S."/>
            <person name="Joardar V."/>
            <person name="Caler E."/>
            <person name="Walenz B."/>
            <person name="Inman J."/>
            <person name="Schobel S."/>
            <person name="Galinsky K."/>
            <person name="Amedeo P."/>
            <person name="Strausberg R."/>
        </authorList>
    </citation>
    <scope>NUCLEOTIDE SEQUENCE</scope>
    <source>
        <strain evidence="5">USDA</strain>
    </source>
</reference>
<dbReference type="InterPro" id="IPR052728">
    <property type="entry name" value="O2_lipid_transport_reg"/>
</dbReference>
<dbReference type="KEGG" id="phu:Phum_PHUM216910"/>
<evidence type="ECO:0000313" key="5">
    <source>
        <dbReference type="EMBL" id="EEB12974.1"/>
    </source>
</evidence>
<feature type="transmembrane region" description="Helical" evidence="2">
    <location>
        <begin position="578"/>
        <end position="599"/>
    </location>
</feature>
<proteinExistence type="predicted"/>
<organism>
    <name type="scientific">Pediculus humanus subsp. corporis</name>
    <name type="common">Body louse</name>
    <dbReference type="NCBI Taxonomy" id="121224"/>
    <lineage>
        <taxon>Eukaryota</taxon>
        <taxon>Metazoa</taxon>
        <taxon>Ecdysozoa</taxon>
        <taxon>Arthropoda</taxon>
        <taxon>Hexapoda</taxon>
        <taxon>Insecta</taxon>
        <taxon>Pterygota</taxon>
        <taxon>Neoptera</taxon>
        <taxon>Paraneoptera</taxon>
        <taxon>Psocodea</taxon>
        <taxon>Troctomorpha</taxon>
        <taxon>Phthiraptera</taxon>
        <taxon>Anoplura</taxon>
        <taxon>Pediculidae</taxon>
        <taxon>Pediculus</taxon>
    </lineage>
</organism>
<dbReference type="EMBL" id="AAZO01002493">
    <property type="status" value="NOT_ANNOTATED_CDS"/>
    <property type="molecule type" value="Genomic_DNA"/>
</dbReference>
<dbReference type="RefSeq" id="XP_002425712.1">
    <property type="nucleotide sequence ID" value="XM_002425667.1"/>
</dbReference>
<dbReference type="PANTHER" id="PTHR11161">
    <property type="entry name" value="O-ACYLTRANSFERASE"/>
    <property type="match status" value="1"/>
</dbReference>
<evidence type="ECO:0000256" key="2">
    <source>
        <dbReference type="SAM" id="Phobius"/>
    </source>
</evidence>
<dbReference type="GO" id="GO:0016747">
    <property type="term" value="F:acyltransferase activity, transferring groups other than amino-acyl groups"/>
    <property type="evidence" value="ECO:0007669"/>
    <property type="project" value="InterPro"/>
</dbReference>
<feature type="transmembrane region" description="Helical" evidence="2">
    <location>
        <begin position="606"/>
        <end position="624"/>
    </location>
</feature>
<keyword evidence="3" id="KW-0732">Signal</keyword>
<keyword evidence="2" id="KW-0812">Transmembrane</keyword>
<dbReference type="InterPro" id="IPR006621">
    <property type="entry name" value="Nose-resist-to-fluoxetine_N"/>
</dbReference>
<keyword evidence="2" id="KW-1133">Transmembrane helix</keyword>
<dbReference type="GeneID" id="8237518"/>
<evidence type="ECO:0000256" key="3">
    <source>
        <dbReference type="SAM" id="SignalP"/>
    </source>
</evidence>
<dbReference type="CTD" id="8237518"/>
<feature type="region of interest" description="Disordered" evidence="1">
    <location>
        <begin position="652"/>
        <end position="675"/>
    </location>
</feature>
<name>E0VHW8_PEDHC</name>
<accession>E0VHW8</accession>
<gene>
    <name evidence="6" type="primary">8237518</name>
    <name evidence="5" type="ORF">Phum_PHUM216910</name>
</gene>
<feature type="transmembrane region" description="Helical" evidence="2">
    <location>
        <begin position="375"/>
        <end position="393"/>
    </location>
</feature>
<dbReference type="EMBL" id="DS235172">
    <property type="protein sequence ID" value="EEB12974.1"/>
    <property type="molecule type" value="Genomic_DNA"/>
</dbReference>
<dbReference type="Pfam" id="PF20146">
    <property type="entry name" value="NRF"/>
    <property type="match status" value="1"/>
</dbReference>
<feature type="transmembrane region" description="Helical" evidence="2">
    <location>
        <begin position="441"/>
        <end position="459"/>
    </location>
</feature>
<dbReference type="HOGENOM" id="CLU_007874_2_2_1"/>
<feature type="transmembrane region" description="Helical" evidence="2">
    <location>
        <begin position="542"/>
        <end position="566"/>
    </location>
</feature>
<evidence type="ECO:0000256" key="1">
    <source>
        <dbReference type="SAM" id="MobiDB-lite"/>
    </source>
</evidence>
<dbReference type="OrthoDB" id="4794873at2759"/>
<feature type="transmembrane region" description="Helical" evidence="2">
    <location>
        <begin position="510"/>
        <end position="530"/>
    </location>
</feature>
<dbReference type="AlphaFoldDB" id="E0VHW8"/>
<feature type="chain" id="PRO_5014570108" description="Nose resistant-to-fluoxetine protein N-terminal domain-containing protein" evidence="3">
    <location>
        <begin position="21"/>
        <end position="675"/>
    </location>
</feature>
<dbReference type="eggNOG" id="KOG3700">
    <property type="taxonomic scope" value="Eukaryota"/>
</dbReference>
<feature type="domain" description="Nose resistant-to-fluoxetine protein N-terminal" evidence="4">
    <location>
        <begin position="61"/>
        <end position="218"/>
    </location>
</feature>
<evidence type="ECO:0000313" key="7">
    <source>
        <dbReference type="Proteomes" id="UP000009046"/>
    </source>
</evidence>
<dbReference type="SMART" id="SM00703">
    <property type="entry name" value="NRF"/>
    <property type="match status" value="1"/>
</dbReference>